<dbReference type="STRING" id="1307839.L21SP5_00828"/>
<dbReference type="RefSeq" id="WP_057952040.1">
    <property type="nucleotide sequence ID" value="NZ_CP013118.1"/>
</dbReference>
<gene>
    <name evidence="3" type="ORF">L21SP5_00828</name>
</gene>
<keyword evidence="4" id="KW-1185">Reference proteome</keyword>
<dbReference type="GO" id="GO:0010411">
    <property type="term" value="P:xyloglucan metabolic process"/>
    <property type="evidence" value="ECO:0007669"/>
    <property type="project" value="TreeGrafter"/>
</dbReference>
<keyword evidence="1" id="KW-0812">Transmembrane</keyword>
<reference evidence="3 4" key="1">
    <citation type="submission" date="2015-11" db="EMBL/GenBank/DDBJ databases">
        <title>Description and complete genome sequence of a novel strain predominating in hypersaline microbial mats and representing a new family of the Bacteriodetes phylum.</title>
        <authorList>
            <person name="Spring S."/>
            <person name="Bunk B."/>
            <person name="Sproer C."/>
            <person name="Klenk H.-P."/>
        </authorList>
    </citation>
    <scope>NUCLEOTIDE SEQUENCE [LARGE SCALE GENOMIC DNA]</scope>
    <source>
        <strain evidence="3 4">L21-Spi-D4</strain>
    </source>
</reference>
<dbReference type="CDD" id="cd15482">
    <property type="entry name" value="Sialidase_non-viral"/>
    <property type="match status" value="1"/>
</dbReference>
<name>A0A0S2HWQ6_9BACT</name>
<dbReference type="PANTHER" id="PTHR43739">
    <property type="entry name" value="XYLOGLUCANASE (EUROFUNG)"/>
    <property type="match status" value="1"/>
</dbReference>
<keyword evidence="1" id="KW-1133">Transmembrane helix</keyword>
<organism evidence="3 4">
    <name type="scientific">Salinivirga cyanobacteriivorans</name>
    <dbReference type="NCBI Taxonomy" id="1307839"/>
    <lineage>
        <taxon>Bacteria</taxon>
        <taxon>Pseudomonadati</taxon>
        <taxon>Bacteroidota</taxon>
        <taxon>Bacteroidia</taxon>
        <taxon>Bacteroidales</taxon>
        <taxon>Salinivirgaceae</taxon>
        <taxon>Salinivirga</taxon>
    </lineage>
</organism>
<dbReference type="OrthoDB" id="9757809at2"/>
<dbReference type="Gene3D" id="2.130.10.10">
    <property type="entry name" value="YVTN repeat-like/Quinoprotein amine dehydrogenase"/>
    <property type="match status" value="4"/>
</dbReference>
<keyword evidence="1" id="KW-0472">Membrane</keyword>
<evidence type="ECO:0000313" key="3">
    <source>
        <dbReference type="EMBL" id="ALO14499.1"/>
    </source>
</evidence>
<dbReference type="Pfam" id="PF18962">
    <property type="entry name" value="Por_Secre_tail"/>
    <property type="match status" value="1"/>
</dbReference>
<dbReference type="InterPro" id="IPR052025">
    <property type="entry name" value="Xyloglucanase_GH74"/>
</dbReference>
<evidence type="ECO:0000259" key="2">
    <source>
        <dbReference type="Pfam" id="PF18962"/>
    </source>
</evidence>
<accession>A0A0S2HWQ6</accession>
<evidence type="ECO:0000313" key="4">
    <source>
        <dbReference type="Proteomes" id="UP000064893"/>
    </source>
</evidence>
<dbReference type="Proteomes" id="UP000064893">
    <property type="component" value="Chromosome"/>
</dbReference>
<dbReference type="PANTHER" id="PTHR43739:SF5">
    <property type="entry name" value="EXO-ALPHA-SIALIDASE"/>
    <property type="match status" value="1"/>
</dbReference>
<dbReference type="SUPFAM" id="SSF110296">
    <property type="entry name" value="Oligoxyloglucan reducing end-specific cellobiohydrolase"/>
    <property type="match status" value="3"/>
</dbReference>
<dbReference type="NCBIfam" id="TIGR04183">
    <property type="entry name" value="Por_Secre_tail"/>
    <property type="match status" value="1"/>
</dbReference>
<feature type="transmembrane region" description="Helical" evidence="1">
    <location>
        <begin position="9"/>
        <end position="29"/>
    </location>
</feature>
<proteinExistence type="predicted"/>
<dbReference type="InterPro" id="IPR015943">
    <property type="entry name" value="WD40/YVTN_repeat-like_dom_sf"/>
</dbReference>
<sequence>MRLLFQRKVYLGGLLFFFVVFGFFIQYFIPEKEIVKKEKAEESKLFPNEWFFRQRAFPTGKIDRKAYRDAMMSVTRQKKYSDTSEWSFCGPDNIGGRITDIELTGHTIYVGAASGGIFKTTDLSNWEPIFDSVGMLSIGDLCIAPSDTTTIYAGTGEANGGAGSQAGGSVGVFKSTNSGKDWDYVGLENAGSIGKILVSPNNPDVCYVAAMGPIFENGGDRGIYKTVDGGDTWEHSLWVNDSTGFIDLAMHPTQPDTLYAAAWQRDQGLNYINFGGAASGIYRSYDGGQTWDKLEAGLPDTAGRIGIAVAPSSPNFLYAYVVDEETHFIKGIYRSSDYGDSWIAKSTAGIYDAPYNWFFGRIYVDPTDHNTVYIGALAMHKTTDGGSSWFNVFDGTHVDQHALAFDPTNSEKVYIGNDGGFYYSLNGGVDYQKADGLPITQFYTCEIDYVIPERIYGGTQDNSSMRTMTGGISDWEIISQGDGFYNLIDPTDNNYIYTEYQYGNLMRSTDGGENWDMAINGIEPGDRKNWNTPVVFNPSNPEELFYGAHRVYKSTDRAQNWTPISPDLTDGPGEGNMVFNTITSISVSPLNENIVLAGTDDGNISISENGGDSWNNISASLPRRWVTSVATSISDPEVIYATFSGYSFYDNAGHVYRSDDRGSTWINISNALPDVPINKIINIAENLLVVATDVGVYISRNNGDSWSILGEGLPVMFFTDLDYHQPTNKLVTATFGRGIYSIAPDTTPASSLGDELSNSRFEVYPNPTRGVINIDVSSMQAGDYLLDVYNTAGLLVKQDEKVFFTNSRQSIDLDVAGLSAGYYLIVLKHKNSGKKFSNTIIKY</sequence>
<protein>
    <submittedName>
        <fullName evidence="3">Ycf48-like protein</fullName>
    </submittedName>
</protein>
<feature type="domain" description="Secretion system C-terminal sorting" evidence="2">
    <location>
        <begin position="763"/>
        <end position="835"/>
    </location>
</feature>
<dbReference type="EMBL" id="CP013118">
    <property type="protein sequence ID" value="ALO14499.1"/>
    <property type="molecule type" value="Genomic_DNA"/>
</dbReference>
<evidence type="ECO:0000256" key="1">
    <source>
        <dbReference type="SAM" id="Phobius"/>
    </source>
</evidence>
<dbReference type="KEGG" id="blq:L21SP5_00828"/>
<dbReference type="AlphaFoldDB" id="A0A0S2HWQ6"/>
<dbReference type="InterPro" id="IPR026444">
    <property type="entry name" value="Secre_tail"/>
</dbReference>